<protein>
    <submittedName>
        <fullName evidence="3">Unannotated protein</fullName>
    </submittedName>
</protein>
<feature type="transmembrane region" description="Helical" evidence="2">
    <location>
        <begin position="32"/>
        <end position="56"/>
    </location>
</feature>
<keyword evidence="2" id="KW-0472">Membrane</keyword>
<sequence>MLAKASALTGAILLGAGSGIVLFLLGRPVLPAWGLLTPAIGLVVCSLVLVVAGLIAEWMCVLPPDDPDADSNKGVGRREPGHEPAA</sequence>
<dbReference type="InterPro" id="IPR021517">
    <property type="entry name" value="DUF3180"/>
</dbReference>
<feature type="compositionally biased region" description="Basic and acidic residues" evidence="1">
    <location>
        <begin position="76"/>
        <end position="86"/>
    </location>
</feature>
<keyword evidence="2" id="KW-1133">Transmembrane helix</keyword>
<name>A0A6J6EEV3_9ZZZZ</name>
<proteinExistence type="predicted"/>
<dbReference type="AlphaFoldDB" id="A0A6J6EEV3"/>
<feature type="transmembrane region" description="Helical" evidence="2">
    <location>
        <begin position="7"/>
        <end position="26"/>
    </location>
</feature>
<gene>
    <name evidence="3" type="ORF">UFOPK1591_01454</name>
</gene>
<keyword evidence="2" id="KW-0812">Transmembrane</keyword>
<evidence type="ECO:0000256" key="1">
    <source>
        <dbReference type="SAM" id="MobiDB-lite"/>
    </source>
</evidence>
<accession>A0A6J6EEV3</accession>
<evidence type="ECO:0000256" key="2">
    <source>
        <dbReference type="SAM" id="Phobius"/>
    </source>
</evidence>
<feature type="region of interest" description="Disordered" evidence="1">
    <location>
        <begin position="66"/>
        <end position="86"/>
    </location>
</feature>
<reference evidence="3" key="1">
    <citation type="submission" date="2020-05" db="EMBL/GenBank/DDBJ databases">
        <authorList>
            <person name="Chiriac C."/>
            <person name="Salcher M."/>
            <person name="Ghai R."/>
            <person name="Kavagutti S V."/>
        </authorList>
    </citation>
    <scope>NUCLEOTIDE SEQUENCE</scope>
</reference>
<dbReference type="Pfam" id="PF11377">
    <property type="entry name" value="DUF3180"/>
    <property type="match status" value="1"/>
</dbReference>
<organism evidence="3">
    <name type="scientific">freshwater metagenome</name>
    <dbReference type="NCBI Taxonomy" id="449393"/>
    <lineage>
        <taxon>unclassified sequences</taxon>
        <taxon>metagenomes</taxon>
        <taxon>ecological metagenomes</taxon>
    </lineage>
</organism>
<evidence type="ECO:0000313" key="3">
    <source>
        <dbReference type="EMBL" id="CAB4573724.1"/>
    </source>
</evidence>
<dbReference type="EMBL" id="CAEZTD010000160">
    <property type="protein sequence ID" value="CAB4573724.1"/>
    <property type="molecule type" value="Genomic_DNA"/>
</dbReference>